<sequence length="313" mass="34778">MATASSNYSFAVNAMVRGHHVYSNIWDASMSEVLPCEREIDNRRDTFAVRVSKPGTGTVGHLPRLISAACSVFLRRGGIITCTVTCSRRYSRDFTQGGLELPCLLTFTSKNQSDITKAHKLVSPALALVQQLTEQTTTSLPSQDEPSNKPSTVSDQIAPVVAELEVEETVPPPQKKNKKNFSLTDDDIKNIIMGEKLRQDYIYLGQQLIKKQFPNICGLQSILLQDKSKLMPSGNNTLQVVHCRTRDHCIAAATNFLKYDANEVAIYDSVFHTLDKETEEVLNFLFQSGAHEPLLKVKSCQKQQGEVIVDCSL</sequence>
<evidence type="ECO:0000313" key="2">
    <source>
        <dbReference type="EnsemblMetazoa" id="Aqu2.1.35728_001"/>
    </source>
</evidence>
<name>A0A1X7V6W2_AMPQE</name>
<dbReference type="Gene3D" id="3.30.70.2330">
    <property type="match status" value="1"/>
</dbReference>
<reference evidence="2" key="1">
    <citation type="submission" date="2017-05" db="UniProtKB">
        <authorList>
            <consortium name="EnsemblMetazoa"/>
        </authorList>
    </citation>
    <scope>IDENTIFICATION</scope>
</reference>
<evidence type="ECO:0008006" key="3">
    <source>
        <dbReference type="Google" id="ProtNLM"/>
    </source>
</evidence>
<dbReference type="InParanoid" id="A0A1X7V6W2"/>
<dbReference type="AlphaFoldDB" id="A0A1X7V6W2"/>
<organism evidence="2">
    <name type="scientific">Amphimedon queenslandica</name>
    <name type="common">Sponge</name>
    <dbReference type="NCBI Taxonomy" id="400682"/>
    <lineage>
        <taxon>Eukaryota</taxon>
        <taxon>Metazoa</taxon>
        <taxon>Porifera</taxon>
        <taxon>Demospongiae</taxon>
        <taxon>Heteroscleromorpha</taxon>
        <taxon>Haplosclerida</taxon>
        <taxon>Niphatidae</taxon>
        <taxon>Amphimedon</taxon>
    </lineage>
</organism>
<dbReference type="PANTHER" id="PTHR34718:SF2">
    <property type="entry name" value="PHD-TYPE DOMAIN-CONTAINING PROTEIN"/>
    <property type="match status" value="1"/>
</dbReference>
<feature type="region of interest" description="Disordered" evidence="1">
    <location>
        <begin position="134"/>
        <end position="154"/>
    </location>
</feature>
<proteinExistence type="predicted"/>
<evidence type="ECO:0000256" key="1">
    <source>
        <dbReference type="SAM" id="MobiDB-lite"/>
    </source>
</evidence>
<dbReference type="PANTHER" id="PTHR34718">
    <property type="entry name" value="PHD-TYPE DOMAIN-CONTAINING PROTEIN"/>
    <property type="match status" value="1"/>
</dbReference>
<accession>A0A1X7V6W2</accession>
<protein>
    <recommendedName>
        <fullName evidence="3">HIRAN domain-containing protein</fullName>
    </recommendedName>
</protein>
<dbReference type="EnsemblMetazoa" id="Aqu2.1.35728_001">
    <property type="protein sequence ID" value="Aqu2.1.35728_001"/>
    <property type="gene ID" value="Aqu2.1.35728"/>
</dbReference>